<feature type="region of interest" description="Disordered" evidence="1">
    <location>
        <begin position="1"/>
        <end position="51"/>
    </location>
</feature>
<evidence type="ECO:0000313" key="2">
    <source>
        <dbReference type="EMBL" id="CAK9047465.1"/>
    </source>
</evidence>
<feature type="compositionally biased region" description="Basic and acidic residues" evidence="1">
    <location>
        <begin position="38"/>
        <end position="51"/>
    </location>
</feature>
<keyword evidence="3" id="KW-1185">Reference proteome</keyword>
<sequence length="170" mass="18683">MAANSDRPPFSKFQRPNLKGFGDFRGDFKGKGKWSKGGKGEKGGKGAKGHEARKELQGLQLVWRTPDGRDLCFGFNAGHCSGKCNRVGGTPTPSMGVAPSAPVQLPNVKVLYLFAGKQRQADVGSCLRQMQAKGQIVLELLEFDIARSEDHDLRSDELWRQITDRLRLGN</sequence>
<accession>A0ABP0MBF0</accession>
<organism evidence="2 3">
    <name type="scientific">Durusdinium trenchii</name>
    <dbReference type="NCBI Taxonomy" id="1381693"/>
    <lineage>
        <taxon>Eukaryota</taxon>
        <taxon>Sar</taxon>
        <taxon>Alveolata</taxon>
        <taxon>Dinophyceae</taxon>
        <taxon>Suessiales</taxon>
        <taxon>Symbiodiniaceae</taxon>
        <taxon>Durusdinium</taxon>
    </lineage>
</organism>
<reference evidence="2 3" key="1">
    <citation type="submission" date="2024-02" db="EMBL/GenBank/DDBJ databases">
        <authorList>
            <person name="Chen Y."/>
            <person name="Shah S."/>
            <person name="Dougan E. K."/>
            <person name="Thang M."/>
            <person name="Chan C."/>
        </authorList>
    </citation>
    <scope>NUCLEOTIDE SEQUENCE [LARGE SCALE GENOMIC DNA]</scope>
</reference>
<comment type="caution">
    <text evidence="2">The sequence shown here is derived from an EMBL/GenBank/DDBJ whole genome shotgun (WGS) entry which is preliminary data.</text>
</comment>
<dbReference type="EMBL" id="CAXAMN010016144">
    <property type="protein sequence ID" value="CAK9047465.1"/>
    <property type="molecule type" value="Genomic_DNA"/>
</dbReference>
<protein>
    <submittedName>
        <fullName evidence="2">Uncharacterized protein</fullName>
    </submittedName>
</protein>
<evidence type="ECO:0000313" key="3">
    <source>
        <dbReference type="Proteomes" id="UP001642484"/>
    </source>
</evidence>
<name>A0ABP0MBF0_9DINO</name>
<evidence type="ECO:0000256" key="1">
    <source>
        <dbReference type="SAM" id="MobiDB-lite"/>
    </source>
</evidence>
<proteinExistence type="predicted"/>
<feature type="non-terminal residue" evidence="2">
    <location>
        <position position="170"/>
    </location>
</feature>
<dbReference type="Proteomes" id="UP001642484">
    <property type="component" value="Unassembled WGS sequence"/>
</dbReference>
<gene>
    <name evidence="2" type="ORF">CCMP2556_LOCUS24561</name>
</gene>